<accession>A0A927MQE4</accession>
<keyword evidence="7" id="KW-0175">Coiled coil</keyword>
<dbReference type="SMART" id="SM00283">
    <property type="entry name" value="MA"/>
    <property type="match status" value="1"/>
</dbReference>
<dbReference type="CDD" id="cd06225">
    <property type="entry name" value="HAMP"/>
    <property type="match status" value="1"/>
</dbReference>
<organism evidence="11 12">
    <name type="scientific">Sporosarcina limicola</name>
    <dbReference type="NCBI Taxonomy" id="34101"/>
    <lineage>
        <taxon>Bacteria</taxon>
        <taxon>Bacillati</taxon>
        <taxon>Bacillota</taxon>
        <taxon>Bacilli</taxon>
        <taxon>Bacillales</taxon>
        <taxon>Caryophanaceae</taxon>
        <taxon>Sporosarcina</taxon>
    </lineage>
</organism>
<gene>
    <name evidence="11" type="ORF">H4683_002714</name>
</gene>
<dbReference type="PROSITE" id="PS50111">
    <property type="entry name" value="CHEMOTAXIS_TRANSDUC_2"/>
    <property type="match status" value="1"/>
</dbReference>
<dbReference type="RefSeq" id="WP_192599302.1">
    <property type="nucleotide sequence ID" value="NZ_JADBEL010000015.1"/>
</dbReference>
<keyword evidence="12" id="KW-1185">Reference proteome</keyword>
<dbReference type="PANTHER" id="PTHR32089">
    <property type="entry name" value="METHYL-ACCEPTING CHEMOTAXIS PROTEIN MCPB"/>
    <property type="match status" value="1"/>
</dbReference>
<keyword evidence="8" id="KW-1133">Transmembrane helix</keyword>
<comment type="subcellular location">
    <subcellularLocation>
        <location evidence="1">Cell membrane</location>
    </subcellularLocation>
</comment>
<feature type="transmembrane region" description="Helical" evidence="8">
    <location>
        <begin position="184"/>
        <end position="204"/>
    </location>
</feature>
<evidence type="ECO:0000256" key="4">
    <source>
        <dbReference type="ARBA" id="ARBA00023224"/>
    </source>
</evidence>
<evidence type="ECO:0000256" key="1">
    <source>
        <dbReference type="ARBA" id="ARBA00004236"/>
    </source>
</evidence>
<evidence type="ECO:0000256" key="5">
    <source>
        <dbReference type="ARBA" id="ARBA00029447"/>
    </source>
</evidence>
<evidence type="ECO:0000313" key="11">
    <source>
        <dbReference type="EMBL" id="MBE1555594.1"/>
    </source>
</evidence>
<dbReference type="SMART" id="SM00304">
    <property type="entry name" value="HAMP"/>
    <property type="match status" value="1"/>
</dbReference>
<comment type="similarity">
    <text evidence="5">Belongs to the methyl-accepting chemotaxis (MCP) protein family.</text>
</comment>
<evidence type="ECO:0000256" key="6">
    <source>
        <dbReference type="PROSITE-ProRule" id="PRU00284"/>
    </source>
</evidence>
<evidence type="ECO:0000256" key="8">
    <source>
        <dbReference type="SAM" id="Phobius"/>
    </source>
</evidence>
<evidence type="ECO:0000259" key="10">
    <source>
        <dbReference type="PROSITE" id="PS50885"/>
    </source>
</evidence>
<proteinExistence type="inferred from homology"/>
<dbReference type="PANTHER" id="PTHR32089:SF112">
    <property type="entry name" value="LYSOZYME-LIKE PROTEIN-RELATED"/>
    <property type="match status" value="1"/>
</dbReference>
<dbReference type="Pfam" id="PF00015">
    <property type="entry name" value="MCPsignal"/>
    <property type="match status" value="1"/>
</dbReference>
<name>A0A927MQE4_9BACL</name>
<dbReference type="Gene3D" id="6.10.340.10">
    <property type="match status" value="1"/>
</dbReference>
<dbReference type="Gene3D" id="1.10.287.950">
    <property type="entry name" value="Methyl-accepting chemotaxis protein"/>
    <property type="match status" value="1"/>
</dbReference>
<dbReference type="AlphaFoldDB" id="A0A927MQE4"/>
<dbReference type="GO" id="GO:0007165">
    <property type="term" value="P:signal transduction"/>
    <property type="evidence" value="ECO:0007669"/>
    <property type="project" value="UniProtKB-KW"/>
</dbReference>
<dbReference type="Proteomes" id="UP000658225">
    <property type="component" value="Unassembled WGS sequence"/>
</dbReference>
<reference evidence="11" key="1">
    <citation type="submission" date="2020-10" db="EMBL/GenBank/DDBJ databases">
        <title>Genomic Encyclopedia of Type Strains, Phase IV (KMG-IV): sequencing the most valuable type-strain genomes for metagenomic binning, comparative biology and taxonomic classification.</title>
        <authorList>
            <person name="Goeker M."/>
        </authorList>
    </citation>
    <scope>NUCLEOTIDE SEQUENCE</scope>
    <source>
        <strain evidence="11">DSM 13886</strain>
    </source>
</reference>
<evidence type="ECO:0000256" key="2">
    <source>
        <dbReference type="ARBA" id="ARBA00022475"/>
    </source>
</evidence>
<dbReference type="Pfam" id="PF00672">
    <property type="entry name" value="HAMP"/>
    <property type="match status" value="1"/>
</dbReference>
<evidence type="ECO:0000256" key="7">
    <source>
        <dbReference type="SAM" id="Coils"/>
    </source>
</evidence>
<feature type="domain" description="Methyl-accepting transducer" evidence="9">
    <location>
        <begin position="276"/>
        <end position="533"/>
    </location>
</feature>
<dbReference type="InterPro" id="IPR003660">
    <property type="entry name" value="HAMP_dom"/>
</dbReference>
<comment type="caution">
    <text evidence="11">The sequence shown here is derived from an EMBL/GenBank/DDBJ whole genome shotgun (WGS) entry which is preliminary data.</text>
</comment>
<feature type="domain" description="HAMP" evidence="10">
    <location>
        <begin position="205"/>
        <end position="257"/>
    </location>
</feature>
<dbReference type="GO" id="GO:0005886">
    <property type="term" value="C:plasma membrane"/>
    <property type="evidence" value="ECO:0007669"/>
    <property type="project" value="UniProtKB-SubCell"/>
</dbReference>
<feature type="coiled-coil region" evidence="7">
    <location>
        <begin position="466"/>
        <end position="500"/>
    </location>
</feature>
<evidence type="ECO:0000256" key="3">
    <source>
        <dbReference type="ARBA" id="ARBA00023136"/>
    </source>
</evidence>
<keyword evidence="3 8" id="KW-0472">Membrane</keyword>
<keyword evidence="2" id="KW-1003">Cell membrane</keyword>
<dbReference type="EMBL" id="JADBEL010000015">
    <property type="protein sequence ID" value="MBE1555594.1"/>
    <property type="molecule type" value="Genomic_DNA"/>
</dbReference>
<dbReference type="SUPFAM" id="SSF58104">
    <property type="entry name" value="Methyl-accepting chemotaxis protein (MCP) signaling domain"/>
    <property type="match status" value="1"/>
</dbReference>
<dbReference type="PROSITE" id="PS50885">
    <property type="entry name" value="HAMP"/>
    <property type="match status" value="1"/>
</dbReference>
<keyword evidence="8" id="KW-0812">Transmembrane</keyword>
<sequence>MTIKSKLISTFLFVFIVLGSIQVYLITQMNNYNNTMERIKDESIEKVLKAERLKLDVVQVQQWLTDISATRAAEGYDDGFIVADTYIIDFNETLNELKELESKIGNKEMDTFKQTFKEFHETGKEMAEAYIAFGPEKGNVLMAKFDAYSEGINDSVDVYLNDTIEQLHQDINQMHQRTETNTRYTVIILVIGLTVTAFISFFIIRSIMTNLRDVKNSAEIIANGDLTTPIVRIPKDEIGELGISFEHMRNQLNALVLSISSQSNQITTNSMDLDTRAMQTEEAAMQIASAMSEIASGIEHQAGQSNQILEAIGDTANRVEKGNTLVDNTLQVAKNSTIMATEGKESIGKSIVVLNQTVYDIEVATQNVQALGKHSEQIGGIVEFIQGISKQTNLLALNAAIEAARAGEHGKGFAVVAEEVRKLAEETTDATTRISDIINETQKDTQTSITLMEKNLGKFEQQVAVIQQNSQTLQNIVEQVQETEDNVQQLKEVFDSINMNTLDVQRKIENISAIIEETSAGSEEVSASTDDLTRIIKEIASTIEGLAKIATELNDEIKIFKVK</sequence>
<evidence type="ECO:0000259" key="9">
    <source>
        <dbReference type="PROSITE" id="PS50111"/>
    </source>
</evidence>
<evidence type="ECO:0000313" key="12">
    <source>
        <dbReference type="Proteomes" id="UP000658225"/>
    </source>
</evidence>
<protein>
    <submittedName>
        <fullName evidence="11">Methyl-accepting chemotaxis protein</fullName>
    </submittedName>
</protein>
<dbReference type="InterPro" id="IPR004089">
    <property type="entry name" value="MCPsignal_dom"/>
</dbReference>
<feature type="coiled-coil region" evidence="7">
    <location>
        <begin position="83"/>
        <end position="110"/>
    </location>
</feature>
<keyword evidence="4 6" id="KW-0807">Transducer</keyword>